<sequence>MTEDIILLKQPALLWSVETMSPDEAYRRDIDEVRMRLQQMAQQIALQHTSLTTKTETVHGNEYIKERLLTIGYSVEAITSYCELLCSSLQTYKEASSMLSLLRDSQPTYAEHQLNSLLEQNREFNSLLTDLNYYVVLVVNALVTENRSLENLMHSRMDDTTDHEQVNNEYKDFIRRGLELNKSLDKRIMYIDSLLRDIRKQMAASQVSRLEAQVAERRRKINEQRYQAKVEDVRDYEDLEGQYRHKYDEEGNLIGTEEGGSGGNRQGIKAIIIAVALVAIALVAHYFITL</sequence>
<name>A0ABS2GDE1_9FIRM</name>
<evidence type="ECO:0000256" key="1">
    <source>
        <dbReference type="SAM" id="Phobius"/>
    </source>
</evidence>
<dbReference type="Proteomes" id="UP000707138">
    <property type="component" value="Unassembled WGS sequence"/>
</dbReference>
<dbReference type="EMBL" id="JACJLA010000003">
    <property type="protein sequence ID" value="MBM6912164.1"/>
    <property type="molecule type" value="Genomic_DNA"/>
</dbReference>
<keyword evidence="3" id="KW-1185">Reference proteome</keyword>
<feature type="transmembrane region" description="Helical" evidence="1">
    <location>
        <begin position="270"/>
        <end position="288"/>
    </location>
</feature>
<keyword evidence="1" id="KW-1133">Transmembrane helix</keyword>
<protein>
    <submittedName>
        <fullName evidence="2">Uncharacterized protein</fullName>
    </submittedName>
</protein>
<evidence type="ECO:0000313" key="2">
    <source>
        <dbReference type="EMBL" id="MBM6912164.1"/>
    </source>
</evidence>
<reference evidence="2 3" key="1">
    <citation type="journal article" date="2021" name="Sci. Rep.">
        <title>The distribution of antibiotic resistance genes in chicken gut microbiota commensals.</title>
        <authorList>
            <person name="Juricova H."/>
            <person name="Matiasovicova J."/>
            <person name="Kubasova T."/>
            <person name="Cejkova D."/>
            <person name="Rychlik I."/>
        </authorList>
    </citation>
    <scope>NUCLEOTIDE SEQUENCE [LARGE SCALE GENOMIC DNA]</scope>
    <source>
        <strain evidence="2 3">An537</strain>
    </source>
</reference>
<gene>
    <name evidence="2" type="ORF">H6A01_02305</name>
</gene>
<keyword evidence="1" id="KW-0472">Membrane</keyword>
<keyword evidence="1" id="KW-0812">Transmembrane</keyword>
<proteinExistence type="predicted"/>
<dbReference type="RefSeq" id="WP_205087420.1">
    <property type="nucleotide sequence ID" value="NZ_JACJLA010000003.1"/>
</dbReference>
<accession>A0ABS2GDE1</accession>
<evidence type="ECO:0000313" key="3">
    <source>
        <dbReference type="Proteomes" id="UP000707138"/>
    </source>
</evidence>
<comment type="caution">
    <text evidence="2">The sequence shown here is derived from an EMBL/GenBank/DDBJ whole genome shotgun (WGS) entry which is preliminary data.</text>
</comment>
<organism evidence="2 3">
    <name type="scientific">Veillonella magna</name>
    <dbReference type="NCBI Taxonomy" id="464322"/>
    <lineage>
        <taxon>Bacteria</taxon>
        <taxon>Bacillati</taxon>
        <taxon>Bacillota</taxon>
        <taxon>Negativicutes</taxon>
        <taxon>Veillonellales</taxon>
        <taxon>Veillonellaceae</taxon>
        <taxon>Veillonella</taxon>
    </lineage>
</organism>